<dbReference type="KEGG" id="pmrn:116944520"/>
<comment type="similarity">
    <text evidence="1">Belongs to the tumor necrosis factor family.</text>
</comment>
<dbReference type="SUPFAM" id="SSF49842">
    <property type="entry name" value="TNF-like"/>
    <property type="match status" value="1"/>
</dbReference>
<dbReference type="GO" id="GO:0016020">
    <property type="term" value="C:membrane"/>
    <property type="evidence" value="ECO:0007669"/>
    <property type="project" value="InterPro"/>
</dbReference>
<feature type="domain" description="THD" evidence="2">
    <location>
        <begin position="82"/>
        <end position="243"/>
    </location>
</feature>
<dbReference type="GO" id="GO:0005164">
    <property type="term" value="F:tumor necrosis factor receptor binding"/>
    <property type="evidence" value="ECO:0007669"/>
    <property type="project" value="InterPro"/>
</dbReference>
<dbReference type="RefSeq" id="XP_032814067.1">
    <property type="nucleotide sequence ID" value="XM_032958176.1"/>
</dbReference>
<evidence type="ECO:0000313" key="3">
    <source>
        <dbReference type="Proteomes" id="UP001318040"/>
    </source>
</evidence>
<dbReference type="Proteomes" id="UP001318040">
    <property type="component" value="Chromosome 21"/>
</dbReference>
<dbReference type="GeneID" id="116944520"/>
<keyword evidence="3" id="KW-1185">Reference proteome</keyword>
<sequence length="252" mass="27090">MTTRTCVSACAIAAVSLERSRVQIAEGMRASGGPSLGRSRGVPGLSLLPLLLALISSSPDVANSLRSCAAAVDDGCARNHVVAVHLVPQDTDQAVNPGPDRLFRWRCTAEMEAEAPCRIELVNNSKMRIICAGMYFVYSQLAYKTNRSVAMIGHSTVKFKRHFNSMGEEVCKARVLMASTLAKSSGGCQVQGSPCACFETSYHGGVFFLAKGEEVAVRPFDDYMNTADFCLGQNEVFLGAWCIEPLSPRASP</sequence>
<dbReference type="Gene3D" id="2.60.120.40">
    <property type="match status" value="1"/>
</dbReference>
<evidence type="ECO:0000313" key="4">
    <source>
        <dbReference type="RefSeq" id="XP_032814067.1"/>
    </source>
</evidence>
<evidence type="ECO:0000259" key="2">
    <source>
        <dbReference type="PROSITE" id="PS50049"/>
    </source>
</evidence>
<organism evidence="3 4">
    <name type="scientific">Petromyzon marinus</name>
    <name type="common">Sea lamprey</name>
    <dbReference type="NCBI Taxonomy" id="7757"/>
    <lineage>
        <taxon>Eukaryota</taxon>
        <taxon>Metazoa</taxon>
        <taxon>Chordata</taxon>
        <taxon>Craniata</taxon>
        <taxon>Vertebrata</taxon>
        <taxon>Cyclostomata</taxon>
        <taxon>Hyperoartia</taxon>
        <taxon>Petromyzontiformes</taxon>
        <taxon>Petromyzontidae</taxon>
        <taxon>Petromyzon</taxon>
    </lineage>
</organism>
<gene>
    <name evidence="4" type="primary">LOC116944520</name>
</gene>
<reference evidence="4" key="1">
    <citation type="submission" date="2025-08" db="UniProtKB">
        <authorList>
            <consortium name="RefSeq"/>
        </authorList>
    </citation>
    <scope>IDENTIFICATION</scope>
    <source>
        <tissue evidence="4">Sperm</tissue>
    </source>
</reference>
<protein>
    <submittedName>
        <fullName evidence="4">Uncharacterized protein LOC116944520</fullName>
    </submittedName>
</protein>
<evidence type="ECO:0000256" key="1">
    <source>
        <dbReference type="ARBA" id="ARBA00008670"/>
    </source>
</evidence>
<dbReference type="GO" id="GO:0006955">
    <property type="term" value="P:immune response"/>
    <property type="evidence" value="ECO:0007669"/>
    <property type="project" value="InterPro"/>
</dbReference>
<dbReference type="Pfam" id="PF00229">
    <property type="entry name" value="TNF"/>
    <property type="match status" value="1"/>
</dbReference>
<dbReference type="AlphaFoldDB" id="A0AAJ7TCH0"/>
<dbReference type="PROSITE" id="PS50049">
    <property type="entry name" value="THD_2"/>
    <property type="match status" value="1"/>
</dbReference>
<name>A0AAJ7TCH0_PETMA</name>
<dbReference type="InterPro" id="IPR006052">
    <property type="entry name" value="TNF_dom"/>
</dbReference>
<dbReference type="InterPro" id="IPR008983">
    <property type="entry name" value="Tumour_necrosis_fac-like_dom"/>
</dbReference>
<proteinExistence type="inferred from homology"/>
<accession>A0AAJ7TCH0</accession>